<keyword evidence="1" id="KW-0812">Transmembrane</keyword>
<proteinExistence type="predicted"/>
<feature type="transmembrane region" description="Helical" evidence="1">
    <location>
        <begin position="336"/>
        <end position="352"/>
    </location>
</feature>
<organism evidence="3 4">
    <name type="scientific">Amycolatopsis dendrobii</name>
    <dbReference type="NCBI Taxonomy" id="2760662"/>
    <lineage>
        <taxon>Bacteria</taxon>
        <taxon>Bacillati</taxon>
        <taxon>Actinomycetota</taxon>
        <taxon>Actinomycetes</taxon>
        <taxon>Pseudonocardiales</taxon>
        <taxon>Pseudonocardiaceae</taxon>
        <taxon>Amycolatopsis</taxon>
    </lineage>
</organism>
<dbReference type="EMBL" id="JACGZW010000001">
    <property type="protein sequence ID" value="MBB1152252.1"/>
    <property type="molecule type" value="Genomic_DNA"/>
</dbReference>
<evidence type="ECO:0000313" key="3">
    <source>
        <dbReference type="EMBL" id="MBB1152252.1"/>
    </source>
</evidence>
<keyword evidence="1" id="KW-0472">Membrane</keyword>
<dbReference type="Pfam" id="PF01757">
    <property type="entry name" value="Acyl_transf_3"/>
    <property type="match status" value="1"/>
</dbReference>
<keyword evidence="1" id="KW-1133">Transmembrane helix</keyword>
<dbReference type="Proteomes" id="UP000526734">
    <property type="component" value="Unassembled WGS sequence"/>
</dbReference>
<keyword evidence="3" id="KW-0012">Acyltransferase</keyword>
<feature type="transmembrane region" description="Helical" evidence="1">
    <location>
        <begin position="12"/>
        <end position="33"/>
    </location>
</feature>
<feature type="transmembrane region" description="Helical" evidence="1">
    <location>
        <begin position="159"/>
        <end position="177"/>
    </location>
</feature>
<evidence type="ECO:0000256" key="1">
    <source>
        <dbReference type="SAM" id="Phobius"/>
    </source>
</evidence>
<dbReference type="RefSeq" id="WP_182889454.1">
    <property type="nucleotide sequence ID" value="NZ_JACGZW010000001.1"/>
</dbReference>
<dbReference type="InterPro" id="IPR002656">
    <property type="entry name" value="Acyl_transf_3_dom"/>
</dbReference>
<feature type="transmembrane region" description="Helical" evidence="1">
    <location>
        <begin position="121"/>
        <end position="147"/>
    </location>
</feature>
<feature type="transmembrane region" description="Helical" evidence="1">
    <location>
        <begin position="254"/>
        <end position="274"/>
    </location>
</feature>
<name>A0A7W3VTA6_9PSEU</name>
<dbReference type="AlphaFoldDB" id="A0A7W3VTA6"/>
<feature type="transmembrane region" description="Helical" evidence="1">
    <location>
        <begin position="183"/>
        <end position="202"/>
    </location>
</feature>
<keyword evidence="3" id="KW-0808">Transferase</keyword>
<keyword evidence="4" id="KW-1185">Reference proteome</keyword>
<feature type="domain" description="Acyltransferase 3" evidence="2">
    <location>
        <begin position="8"/>
        <end position="348"/>
    </location>
</feature>
<reference evidence="3 4" key="1">
    <citation type="submission" date="2020-08" db="EMBL/GenBank/DDBJ databases">
        <title>Amycolatopsis sp. nov. DR6-1 isolated from Dendrobium heterocarpum.</title>
        <authorList>
            <person name="Tedsree N."/>
            <person name="Kuncharoen N."/>
            <person name="Likhitwitayawuid K."/>
            <person name="Tanasupawat S."/>
        </authorList>
    </citation>
    <scope>NUCLEOTIDE SEQUENCE [LARGE SCALE GENOMIC DNA]</scope>
    <source>
        <strain evidence="3 4">DR6-1</strain>
    </source>
</reference>
<evidence type="ECO:0000313" key="4">
    <source>
        <dbReference type="Proteomes" id="UP000526734"/>
    </source>
</evidence>
<protein>
    <submittedName>
        <fullName evidence="3">Acyltransferase family protein</fullName>
    </submittedName>
</protein>
<feature type="transmembrane region" description="Helical" evidence="1">
    <location>
        <begin position="53"/>
        <end position="75"/>
    </location>
</feature>
<feature type="transmembrane region" description="Helical" evidence="1">
    <location>
        <begin position="214"/>
        <end position="234"/>
    </location>
</feature>
<accession>A0A7W3VTA6</accession>
<feature type="transmembrane region" description="Helical" evidence="1">
    <location>
        <begin position="295"/>
        <end position="316"/>
    </location>
</feature>
<dbReference type="GO" id="GO:0016747">
    <property type="term" value="F:acyltransferase activity, transferring groups other than amino-acyl groups"/>
    <property type="evidence" value="ECO:0007669"/>
    <property type="project" value="InterPro"/>
</dbReference>
<comment type="caution">
    <text evidence="3">The sequence shown here is derived from an EMBL/GenBank/DDBJ whole genome shotgun (WGS) entry which is preliminary data.</text>
</comment>
<evidence type="ECO:0000259" key="2">
    <source>
        <dbReference type="Pfam" id="PF01757"/>
    </source>
</evidence>
<gene>
    <name evidence="3" type="ORF">H4281_03840</name>
</gene>
<feature type="transmembrane region" description="Helical" evidence="1">
    <location>
        <begin position="96"/>
        <end position="115"/>
    </location>
</feature>
<sequence>MTTMEREPYLDFLRAVSLVVVVLWHWAFTILHWTPTGPQPTNPLAYFRGLWVLTWFLQVLPVFFYVGGSVHLASWERARARGQSRRSYVWLHVKELVAPAGMLVLFWTTAGIVLAEAFGVRWIGGAVMLILSPLWFLAVYVGLLLLLPLMAWLHERFDILVLVWLAGAALLIDVLRLRFGWDAVSWVNVAAVWGLAYQAGFFHRRIVAASRHVAGTLLWAGLFALAGLVLSGLYPGSMVGVPGERMSNMSPPTFVIVALLAFQIGLCEMLRPAVERALAKPRRQRATAVFTRYALPLFLFHTTGMALARAVVYFGFDRHLADDRAPDWIWWAERPLAILGPLLFTVPLIALFRQRHAVHQAAHE</sequence>